<name>A0A851GFR2_9BACT</name>
<keyword evidence="1" id="KW-0175">Coiled coil</keyword>
<evidence type="ECO:0000313" key="2">
    <source>
        <dbReference type="EMBL" id="NWK54007.1"/>
    </source>
</evidence>
<accession>A0A851GFR2</accession>
<dbReference type="RefSeq" id="WP_178930557.1">
    <property type="nucleotide sequence ID" value="NZ_JACBAZ010000001.1"/>
</dbReference>
<dbReference type="Proteomes" id="UP000557872">
    <property type="component" value="Unassembled WGS sequence"/>
</dbReference>
<dbReference type="EMBL" id="JACBAZ010000001">
    <property type="protein sequence ID" value="NWK54007.1"/>
    <property type="molecule type" value="Genomic_DNA"/>
</dbReference>
<evidence type="ECO:0000256" key="1">
    <source>
        <dbReference type="SAM" id="Coils"/>
    </source>
</evidence>
<protein>
    <submittedName>
        <fullName evidence="2">Uncharacterized protein</fullName>
    </submittedName>
</protein>
<organism evidence="2 3">
    <name type="scientific">Oceaniferula marina</name>
    <dbReference type="NCBI Taxonomy" id="2748318"/>
    <lineage>
        <taxon>Bacteria</taxon>
        <taxon>Pseudomonadati</taxon>
        <taxon>Verrucomicrobiota</taxon>
        <taxon>Verrucomicrobiia</taxon>
        <taxon>Verrucomicrobiales</taxon>
        <taxon>Verrucomicrobiaceae</taxon>
        <taxon>Oceaniferula</taxon>
    </lineage>
</organism>
<sequence length="188" mass="21637">MNEREKKLVLILAAAGLLVVSLFGYTTYSGAMQKKKVELKKGSDELKLKKRELEQALQRIDEVEWLAQNMPTSGTHTKIRSELVSFVEQSCAKYKVNVKKRPSALRENLEEQGVFKSAVVKVMVNCTDKQMYDLFCLLQNPREARSITRMRIIPQRDDATKVDCELEITQWYSPEDEEFAEDAQITDN</sequence>
<comment type="caution">
    <text evidence="2">The sequence shown here is derived from an EMBL/GenBank/DDBJ whole genome shotgun (WGS) entry which is preliminary data.</text>
</comment>
<feature type="coiled-coil region" evidence="1">
    <location>
        <begin position="36"/>
        <end position="66"/>
    </location>
</feature>
<reference evidence="2 3" key="1">
    <citation type="submission" date="2020-07" db="EMBL/GenBank/DDBJ databases">
        <title>Roseicoccus Jingziensis gen. nov., sp. nov., isolated from coastal seawater.</title>
        <authorList>
            <person name="Feng X."/>
        </authorList>
    </citation>
    <scope>NUCLEOTIDE SEQUENCE [LARGE SCALE GENOMIC DNA]</scope>
    <source>
        <strain evidence="2 3">N1E253</strain>
    </source>
</reference>
<evidence type="ECO:0000313" key="3">
    <source>
        <dbReference type="Proteomes" id="UP000557872"/>
    </source>
</evidence>
<keyword evidence="3" id="KW-1185">Reference proteome</keyword>
<gene>
    <name evidence="2" type="ORF">HW115_00165</name>
</gene>
<dbReference type="AlphaFoldDB" id="A0A851GFR2"/>
<proteinExistence type="predicted"/>